<dbReference type="PANTHER" id="PTHR36121">
    <property type="entry name" value="PROTEIN SXY"/>
    <property type="match status" value="1"/>
</dbReference>
<name>A0ABM6Q6P6_9PROT</name>
<dbReference type="Proteomes" id="UP000233458">
    <property type="component" value="Chromosome"/>
</dbReference>
<sequence length="151" mass="16509">MEMALRAKARNEFVAMLTDLFAPLGHITARRMFGGWGVYCDGTVFGLVAHDVLFLKADDECRAAFEDRQLDMFYPHGPDGVCISYYEIPGEWLEDEDDILPYARIALDAGLRAALNKKPKPKKRAGQTKDGAKGGVKVKAKTKSKSAGAGA</sequence>
<proteinExistence type="predicted"/>
<dbReference type="PANTHER" id="PTHR36121:SF1">
    <property type="entry name" value="PROTEIN SXY"/>
    <property type="match status" value="1"/>
</dbReference>
<dbReference type="Gene3D" id="3.30.1460.30">
    <property type="entry name" value="YgaC/TfoX-N like chaperone"/>
    <property type="match status" value="1"/>
</dbReference>
<dbReference type="RefSeq" id="WP_101284168.1">
    <property type="nucleotide sequence ID" value="NZ_CP024199.1"/>
</dbReference>
<keyword evidence="4" id="KW-1185">Reference proteome</keyword>
<evidence type="ECO:0000256" key="1">
    <source>
        <dbReference type="SAM" id="MobiDB-lite"/>
    </source>
</evidence>
<dbReference type="InterPro" id="IPR047525">
    <property type="entry name" value="TfoX-like"/>
</dbReference>
<organism evidence="3 4">
    <name type="scientific">Thalassospira marina</name>
    <dbReference type="NCBI Taxonomy" id="2048283"/>
    <lineage>
        <taxon>Bacteria</taxon>
        <taxon>Pseudomonadati</taxon>
        <taxon>Pseudomonadota</taxon>
        <taxon>Alphaproteobacteria</taxon>
        <taxon>Rhodospirillales</taxon>
        <taxon>Thalassospiraceae</taxon>
        <taxon>Thalassospira</taxon>
    </lineage>
</organism>
<reference evidence="3 4" key="1">
    <citation type="submission" date="2017-10" db="EMBL/GenBank/DDBJ databases">
        <title>Biodiversity and function of Thalassospira species in the particle-attached aromatic-hydrocarbon-degrading consortia from the surface seawater of the China South Sea.</title>
        <authorList>
            <person name="Dong C."/>
            <person name="Liu R."/>
            <person name="Shao Z."/>
        </authorList>
    </citation>
    <scope>NUCLEOTIDE SEQUENCE [LARGE SCALE GENOMIC DNA]</scope>
    <source>
        <strain evidence="3 4">CSC3H3</strain>
    </source>
</reference>
<feature type="domain" description="TfoX N-terminal" evidence="2">
    <location>
        <begin position="19"/>
        <end position="109"/>
    </location>
</feature>
<evidence type="ECO:0000313" key="3">
    <source>
        <dbReference type="EMBL" id="AUG52184.1"/>
    </source>
</evidence>
<accession>A0ABM6Q6P6</accession>
<dbReference type="Pfam" id="PF04993">
    <property type="entry name" value="TfoX_N"/>
    <property type="match status" value="1"/>
</dbReference>
<dbReference type="InterPro" id="IPR007076">
    <property type="entry name" value="TfoX_N"/>
</dbReference>
<dbReference type="SUPFAM" id="SSF159894">
    <property type="entry name" value="YgaC/TfoX-N like"/>
    <property type="match status" value="1"/>
</dbReference>
<dbReference type="EMBL" id="CP024199">
    <property type="protein sequence ID" value="AUG52184.1"/>
    <property type="molecule type" value="Genomic_DNA"/>
</dbReference>
<protein>
    <recommendedName>
        <fullName evidence="2">TfoX N-terminal domain-containing protein</fullName>
    </recommendedName>
</protein>
<feature type="compositionally biased region" description="Basic residues" evidence="1">
    <location>
        <begin position="116"/>
        <end position="126"/>
    </location>
</feature>
<feature type="region of interest" description="Disordered" evidence="1">
    <location>
        <begin position="116"/>
        <end position="151"/>
    </location>
</feature>
<gene>
    <name evidence="3" type="ORF">CSC3H3_05175</name>
</gene>
<evidence type="ECO:0000313" key="4">
    <source>
        <dbReference type="Proteomes" id="UP000233458"/>
    </source>
</evidence>
<evidence type="ECO:0000259" key="2">
    <source>
        <dbReference type="Pfam" id="PF04993"/>
    </source>
</evidence>